<evidence type="ECO:0000256" key="3">
    <source>
        <dbReference type="ARBA" id="ARBA00022989"/>
    </source>
</evidence>
<keyword evidence="2" id="KW-0812">Transmembrane</keyword>
<proteinExistence type="predicted"/>
<dbReference type="SUPFAM" id="SSF103473">
    <property type="entry name" value="MFS general substrate transporter"/>
    <property type="match status" value="1"/>
</dbReference>
<dbReference type="Pfam" id="PF07690">
    <property type="entry name" value="MFS_1"/>
    <property type="match status" value="1"/>
</dbReference>
<dbReference type="InterPro" id="IPR011701">
    <property type="entry name" value="MFS"/>
</dbReference>
<name>A0A7R8CFJ3_LEPSM</name>
<evidence type="ECO:0000256" key="2">
    <source>
        <dbReference type="ARBA" id="ARBA00022692"/>
    </source>
</evidence>
<keyword evidence="3" id="KW-1133">Transmembrane helix</keyword>
<dbReference type="EMBL" id="HG994590">
    <property type="protein sequence ID" value="CAF2801162.1"/>
    <property type="molecule type" value="Genomic_DNA"/>
</dbReference>
<evidence type="ECO:0000256" key="4">
    <source>
        <dbReference type="ARBA" id="ARBA00023136"/>
    </source>
</evidence>
<dbReference type="InterPro" id="IPR036259">
    <property type="entry name" value="MFS_trans_sf"/>
</dbReference>
<dbReference type="GO" id="GO:0016020">
    <property type="term" value="C:membrane"/>
    <property type="evidence" value="ECO:0007669"/>
    <property type="project" value="UniProtKB-SubCell"/>
</dbReference>
<dbReference type="GO" id="GO:0022857">
    <property type="term" value="F:transmembrane transporter activity"/>
    <property type="evidence" value="ECO:0007669"/>
    <property type="project" value="InterPro"/>
</dbReference>
<reference evidence="5" key="1">
    <citation type="submission" date="2021-02" db="EMBL/GenBank/DDBJ databases">
        <authorList>
            <person name="Bekaert M."/>
        </authorList>
    </citation>
    <scope>NUCLEOTIDE SEQUENCE</scope>
    <source>
        <strain evidence="5">IoA-00</strain>
    </source>
</reference>
<dbReference type="AlphaFoldDB" id="A0A7R8CFJ3"/>
<dbReference type="Proteomes" id="UP000675881">
    <property type="component" value="Chromosome 11"/>
</dbReference>
<evidence type="ECO:0000313" key="6">
    <source>
        <dbReference type="Proteomes" id="UP000675881"/>
    </source>
</evidence>
<comment type="subcellular location">
    <subcellularLocation>
        <location evidence="1">Membrane</location>
        <topology evidence="1">Multi-pass membrane protein</topology>
    </subcellularLocation>
</comment>
<dbReference type="PANTHER" id="PTHR24064">
    <property type="entry name" value="SOLUTE CARRIER FAMILY 22 MEMBER"/>
    <property type="match status" value="1"/>
</dbReference>
<sequence>MPPSLAGSIYLNFFLLSLVEFPGYGLSFLSMKLNGRRNTMVGSLIIAGLSIIISNLQNIPWITTLLYLLAKMSITCAFATIYLYTSELLPTALRTGGVSTTSFIGKIGALISPYISLLSFILGSKTIMIVFGISPLLCGLLFLCLPETLGKGLPNNIQEAERIGSLEYIDNSISNLSEAEPLIQESS</sequence>
<evidence type="ECO:0000256" key="1">
    <source>
        <dbReference type="ARBA" id="ARBA00004141"/>
    </source>
</evidence>
<protein>
    <submittedName>
        <fullName evidence="5">SLC22A4_5</fullName>
    </submittedName>
</protein>
<evidence type="ECO:0000313" key="5">
    <source>
        <dbReference type="EMBL" id="CAF2801162.1"/>
    </source>
</evidence>
<keyword evidence="4" id="KW-0472">Membrane</keyword>
<dbReference type="OrthoDB" id="6354675at2759"/>
<dbReference type="Gene3D" id="1.20.1250.20">
    <property type="entry name" value="MFS general substrate transporter like domains"/>
    <property type="match status" value="1"/>
</dbReference>
<accession>A0A7R8CFJ3</accession>
<organism evidence="5 6">
    <name type="scientific">Lepeophtheirus salmonis</name>
    <name type="common">Salmon louse</name>
    <name type="synonym">Caligus salmonis</name>
    <dbReference type="NCBI Taxonomy" id="72036"/>
    <lineage>
        <taxon>Eukaryota</taxon>
        <taxon>Metazoa</taxon>
        <taxon>Ecdysozoa</taxon>
        <taxon>Arthropoda</taxon>
        <taxon>Crustacea</taxon>
        <taxon>Multicrustacea</taxon>
        <taxon>Hexanauplia</taxon>
        <taxon>Copepoda</taxon>
        <taxon>Siphonostomatoida</taxon>
        <taxon>Caligidae</taxon>
        <taxon>Lepeophtheirus</taxon>
    </lineage>
</organism>
<gene>
    <name evidence="5" type="ORF">LSAA_3127</name>
</gene>
<keyword evidence="6" id="KW-1185">Reference proteome</keyword>